<dbReference type="PANTHER" id="PTHR42714:SF2">
    <property type="entry name" value="TRNA MODIFICATION GTPASE GTPBP3, MITOCHONDRIAL"/>
    <property type="match status" value="1"/>
</dbReference>
<feature type="binding site" evidence="6">
    <location>
        <position position="259"/>
    </location>
    <ligand>
        <name>K(+)</name>
        <dbReference type="ChEBI" id="CHEBI:29103"/>
    </ligand>
</feature>
<feature type="binding site" evidence="6">
    <location>
        <begin position="238"/>
        <end position="243"/>
    </location>
    <ligand>
        <name>GTP</name>
        <dbReference type="ChEBI" id="CHEBI:37565"/>
    </ligand>
</feature>
<dbReference type="InterPro" id="IPR004520">
    <property type="entry name" value="GTPase_MnmE"/>
</dbReference>
<keyword evidence="5 6" id="KW-0342">GTP-binding</keyword>
<dbReference type="PANTHER" id="PTHR42714">
    <property type="entry name" value="TRNA MODIFICATION GTPASE GTPBP3"/>
    <property type="match status" value="1"/>
</dbReference>
<name>A0A5M9QFU0_9HELI</name>
<comment type="similarity">
    <text evidence="1 6 7">Belongs to the TRAFAC class TrmE-Era-EngA-EngB-Septin-like GTPase superfamily. TrmE GTPase family.</text>
</comment>
<evidence type="ECO:0000256" key="4">
    <source>
        <dbReference type="ARBA" id="ARBA00022958"/>
    </source>
</evidence>
<evidence type="ECO:0000313" key="9">
    <source>
        <dbReference type="EMBL" id="KAA8707683.1"/>
    </source>
</evidence>
<keyword evidence="6" id="KW-0963">Cytoplasm</keyword>
<keyword evidence="4 6" id="KW-0630">Potassium</keyword>
<keyword evidence="6" id="KW-0460">Magnesium</keyword>
<dbReference type="InterPro" id="IPR031168">
    <property type="entry name" value="G_TrmE"/>
</dbReference>
<protein>
    <recommendedName>
        <fullName evidence="6">tRNA modification GTPase MnmE</fullName>
        <ecNumber evidence="6">3.6.-.-</ecNumber>
    </recommendedName>
</protein>
<dbReference type="Proteomes" id="UP000323707">
    <property type="component" value="Unassembled WGS sequence"/>
</dbReference>
<dbReference type="Gene3D" id="1.20.120.430">
    <property type="entry name" value="tRNA modification GTPase MnmE domain 2"/>
    <property type="match status" value="1"/>
</dbReference>
<dbReference type="EC" id="3.6.-.-" evidence="6"/>
<evidence type="ECO:0000256" key="2">
    <source>
        <dbReference type="ARBA" id="ARBA00022694"/>
    </source>
</evidence>
<reference evidence="9 10" key="1">
    <citation type="submission" date="2019-09" db="EMBL/GenBank/DDBJ databases">
        <title>Draft genome sequence of various Type strains from the CCUG.</title>
        <authorList>
            <person name="Pineiro-Iglesias B."/>
            <person name="Tunovic T."/>
            <person name="Unosson C."/>
            <person name="Inganas E."/>
            <person name="Ohlen M."/>
            <person name="Cardew S."/>
            <person name="Jensie-Markopoulos S."/>
            <person name="Salva-Serra F."/>
            <person name="Jaen-Luchoro D."/>
            <person name="Karlsson R."/>
            <person name="Svensson-Stadler L."/>
            <person name="Chun J."/>
            <person name="Moore E."/>
        </authorList>
    </citation>
    <scope>NUCLEOTIDE SEQUENCE [LARGE SCALE GENOMIC DNA]</scope>
    <source>
        <strain evidence="9 10">CCUG 32756T</strain>
    </source>
</reference>
<proteinExistence type="inferred from homology"/>
<feature type="binding site" evidence="6">
    <location>
        <position position="257"/>
    </location>
    <ligand>
        <name>K(+)</name>
        <dbReference type="ChEBI" id="CHEBI:29103"/>
    </ligand>
</feature>
<feature type="binding site" evidence="6">
    <location>
        <position position="242"/>
    </location>
    <ligand>
        <name>Mg(2+)</name>
        <dbReference type="ChEBI" id="CHEBI:18420"/>
    </ligand>
</feature>
<comment type="caution">
    <text evidence="6">Lacks conserved residue(s) required for the propagation of feature annotation.</text>
</comment>
<keyword evidence="3 6" id="KW-0547">Nucleotide-binding</keyword>
<dbReference type="Pfam" id="PF12631">
    <property type="entry name" value="MnmE_helical"/>
    <property type="match status" value="1"/>
</dbReference>
<comment type="cofactor">
    <cofactor evidence="6">
        <name>K(+)</name>
        <dbReference type="ChEBI" id="CHEBI:29103"/>
    </cofactor>
    <text evidence="6">Binds 1 potassium ion per subunit.</text>
</comment>
<keyword evidence="2 6" id="KW-0819">tRNA processing</keyword>
<comment type="caution">
    <text evidence="9">The sequence shown here is derived from an EMBL/GenBank/DDBJ whole genome shotgun (WGS) entry which is preliminary data.</text>
</comment>
<dbReference type="EMBL" id="VXKE01000021">
    <property type="protein sequence ID" value="KAA8707683.1"/>
    <property type="molecule type" value="Genomic_DNA"/>
</dbReference>
<dbReference type="InterPro" id="IPR027266">
    <property type="entry name" value="TrmE/GcvT-like"/>
</dbReference>
<evidence type="ECO:0000256" key="3">
    <source>
        <dbReference type="ARBA" id="ARBA00022741"/>
    </source>
</evidence>
<accession>A0A5M9QFU0</accession>
<evidence type="ECO:0000256" key="7">
    <source>
        <dbReference type="RuleBase" id="RU003313"/>
    </source>
</evidence>
<feature type="binding site" evidence="6">
    <location>
        <begin position="257"/>
        <end position="263"/>
    </location>
    <ligand>
        <name>GTP</name>
        <dbReference type="ChEBI" id="CHEBI:37565"/>
    </ligand>
</feature>
<evidence type="ECO:0000256" key="6">
    <source>
        <dbReference type="HAMAP-Rule" id="MF_00379"/>
    </source>
</evidence>
<keyword evidence="6" id="KW-0479">Metal-binding</keyword>
<dbReference type="AlphaFoldDB" id="A0A5M9QFU0"/>
<feature type="binding site" evidence="6">
    <location>
        <position position="37"/>
    </location>
    <ligand>
        <name>(6S)-5-formyl-5,6,7,8-tetrahydrofolate</name>
        <dbReference type="ChEBI" id="CHEBI:57457"/>
    </ligand>
</feature>
<comment type="function">
    <text evidence="6">Exhibits a very high intrinsic GTPase hydrolysis rate. Involved in the addition of a carboxymethylaminomethyl (cmnm) group at the wobble position (U34) of certain tRNAs, forming tRNA-cmnm(5)s(2)U34.</text>
</comment>
<feature type="binding site" evidence="6">
    <location>
        <position position="238"/>
    </location>
    <ligand>
        <name>K(+)</name>
        <dbReference type="ChEBI" id="CHEBI:29103"/>
    </ligand>
</feature>
<feature type="domain" description="TrmE-type G" evidence="8">
    <location>
        <begin position="228"/>
        <end position="396"/>
    </location>
</feature>
<dbReference type="InterPro" id="IPR027417">
    <property type="entry name" value="P-loop_NTPase"/>
</dbReference>
<dbReference type="CDD" id="cd04164">
    <property type="entry name" value="trmE"/>
    <property type="match status" value="1"/>
</dbReference>
<dbReference type="CDD" id="cd14858">
    <property type="entry name" value="TrmE_N"/>
    <property type="match status" value="1"/>
</dbReference>
<dbReference type="GO" id="GO:0002098">
    <property type="term" value="P:tRNA wobble uridine modification"/>
    <property type="evidence" value="ECO:0007669"/>
    <property type="project" value="TreeGrafter"/>
</dbReference>
<dbReference type="HAMAP" id="MF_00379">
    <property type="entry name" value="GTPase_MnmE"/>
    <property type="match status" value="1"/>
</dbReference>
<comment type="subcellular location">
    <subcellularLocation>
        <location evidence="6">Cytoplasm</location>
    </subcellularLocation>
</comment>
<gene>
    <name evidence="6 9" type="primary">mnmE</name>
    <name evidence="6" type="synonym">trmE</name>
    <name evidence="9" type="ORF">F4V45_07360</name>
</gene>
<feature type="binding site" evidence="6">
    <location>
        <begin position="282"/>
        <end position="285"/>
    </location>
    <ligand>
        <name>GTP</name>
        <dbReference type="ChEBI" id="CHEBI:37565"/>
    </ligand>
</feature>
<dbReference type="PROSITE" id="PS51709">
    <property type="entry name" value="G_TRME"/>
    <property type="match status" value="1"/>
</dbReference>
<dbReference type="GO" id="GO:0005829">
    <property type="term" value="C:cytosol"/>
    <property type="evidence" value="ECO:0007669"/>
    <property type="project" value="TreeGrafter"/>
</dbReference>
<comment type="subunit">
    <text evidence="6">Homodimer. Heterotetramer of two MnmE and two MnmG subunits.</text>
</comment>
<dbReference type="GO" id="GO:0003924">
    <property type="term" value="F:GTPase activity"/>
    <property type="evidence" value="ECO:0007669"/>
    <property type="project" value="UniProtKB-UniRule"/>
</dbReference>
<dbReference type="GO" id="GO:0005525">
    <property type="term" value="F:GTP binding"/>
    <property type="evidence" value="ECO:0007669"/>
    <property type="project" value="UniProtKB-UniRule"/>
</dbReference>
<evidence type="ECO:0000256" key="1">
    <source>
        <dbReference type="ARBA" id="ARBA00011043"/>
    </source>
</evidence>
<evidence type="ECO:0000256" key="5">
    <source>
        <dbReference type="ARBA" id="ARBA00023134"/>
    </source>
</evidence>
<dbReference type="GO" id="GO:0030488">
    <property type="term" value="P:tRNA methylation"/>
    <property type="evidence" value="ECO:0007669"/>
    <property type="project" value="TreeGrafter"/>
</dbReference>
<dbReference type="InterPro" id="IPR027368">
    <property type="entry name" value="MnmE_dom2"/>
</dbReference>
<dbReference type="Gene3D" id="3.30.1360.120">
    <property type="entry name" value="Probable tRNA modification gtpase trme, domain 1"/>
    <property type="match status" value="1"/>
</dbReference>
<dbReference type="InterPro" id="IPR025867">
    <property type="entry name" value="MnmE_helical"/>
</dbReference>
<dbReference type="SUPFAM" id="SSF52540">
    <property type="entry name" value="P-loop containing nucleoside triphosphate hydrolases"/>
    <property type="match status" value="1"/>
</dbReference>
<dbReference type="Gene3D" id="3.40.50.300">
    <property type="entry name" value="P-loop containing nucleotide triphosphate hydrolases"/>
    <property type="match status" value="1"/>
</dbReference>
<evidence type="ECO:0000259" key="8">
    <source>
        <dbReference type="PROSITE" id="PS51709"/>
    </source>
</evidence>
<evidence type="ECO:0000313" key="10">
    <source>
        <dbReference type="Proteomes" id="UP000323707"/>
    </source>
</evidence>
<dbReference type="GO" id="GO:0046872">
    <property type="term" value="F:metal ion binding"/>
    <property type="evidence" value="ECO:0007669"/>
    <property type="project" value="UniProtKB-KW"/>
</dbReference>
<dbReference type="InterPro" id="IPR005225">
    <property type="entry name" value="Small_GTP-bd"/>
</dbReference>
<sequence>MYHHQRFLSLDSSRFIVQDTIVAIATPSGVGGICIVRLSGKQAEQIAQAITKKPAFTPRYATLSLLYDTQGALLDEAIVLYFQAPRSYTGEDVIEFQCHGGDIIGRRVLNECLLLGARVARAGEFTKRAYLNGRLDLAQANAIAQMITTRDASFQSALLKQLKGDLGAFVEQVRASLISALAHTEVMIDYSEEDIPSDIITRIHSMLESLATRLNNIYTFSKARPSQGHSLCLIGKPNVGKSSLLNALLLYDRAITSPIAGTTRDRIEEDLLIGSHRVRLIDTAGIHASDDSLESKGIEKSLQALKEASIILVVFDGSSPLDPQDEAIIALVQEESTSRQSPPTILPIINKCDLPAMLDTAALHKLDSSSAAIAINALNKPETASTLYSTITQALAQESYQDIILSAPYQQEAIAQTQAHIHKACAKLESLELELFAYHIKDALESIGFITHPYNSEEVLDSMFGQFCLGK</sequence>
<dbReference type="NCBIfam" id="TIGR00450">
    <property type="entry name" value="mnmE_trmE_thdF"/>
    <property type="match status" value="1"/>
</dbReference>
<dbReference type="Pfam" id="PF10396">
    <property type="entry name" value="TrmE_N"/>
    <property type="match status" value="1"/>
</dbReference>
<feature type="binding site" evidence="6">
    <location>
        <position position="262"/>
    </location>
    <ligand>
        <name>K(+)</name>
        <dbReference type="ChEBI" id="CHEBI:29103"/>
    </ligand>
</feature>
<keyword evidence="6" id="KW-0378">Hydrolase</keyword>
<dbReference type="SUPFAM" id="SSF103025">
    <property type="entry name" value="Folate-binding domain"/>
    <property type="match status" value="1"/>
</dbReference>
<dbReference type="InterPro" id="IPR006073">
    <property type="entry name" value="GTP-bd"/>
</dbReference>
<feature type="binding site" evidence="6">
    <location>
        <position position="471"/>
    </location>
    <ligand>
        <name>(6S)-5-formyl-5,6,7,8-tetrahydrofolate</name>
        <dbReference type="ChEBI" id="CHEBI:57457"/>
    </ligand>
</feature>
<dbReference type="InterPro" id="IPR018948">
    <property type="entry name" value="GTP-bd_TrmE_N"/>
</dbReference>
<feature type="binding site" evidence="6">
    <location>
        <position position="95"/>
    </location>
    <ligand>
        <name>(6S)-5-formyl-5,6,7,8-tetrahydrofolate</name>
        <dbReference type="ChEBI" id="CHEBI:57457"/>
    </ligand>
</feature>
<dbReference type="NCBIfam" id="TIGR00231">
    <property type="entry name" value="small_GTP"/>
    <property type="match status" value="1"/>
</dbReference>
<feature type="binding site" evidence="6">
    <location>
        <position position="134"/>
    </location>
    <ligand>
        <name>(6S)-5-formyl-5,6,7,8-tetrahydrofolate</name>
        <dbReference type="ChEBI" id="CHEBI:57457"/>
    </ligand>
</feature>
<dbReference type="Pfam" id="PF01926">
    <property type="entry name" value="MMR_HSR1"/>
    <property type="match status" value="1"/>
</dbReference>
<organism evidence="9 10">
    <name type="scientific">Helicobacter canis</name>
    <dbReference type="NCBI Taxonomy" id="29419"/>
    <lineage>
        <taxon>Bacteria</taxon>
        <taxon>Pseudomonadati</taxon>
        <taxon>Campylobacterota</taxon>
        <taxon>Epsilonproteobacteria</taxon>
        <taxon>Campylobacterales</taxon>
        <taxon>Helicobacteraceae</taxon>
        <taxon>Helicobacter</taxon>
    </lineage>
</organism>
<feature type="binding site" evidence="6">
    <location>
        <position position="263"/>
    </location>
    <ligand>
        <name>Mg(2+)</name>
        <dbReference type="ChEBI" id="CHEBI:18420"/>
    </ligand>
</feature>